<feature type="transmembrane region" description="Helical" evidence="9">
    <location>
        <begin position="586"/>
        <end position="612"/>
    </location>
</feature>
<dbReference type="Pfam" id="PF01569">
    <property type="entry name" value="PAP2"/>
    <property type="match status" value="1"/>
</dbReference>
<keyword evidence="6 9" id="KW-0472">Membrane</keyword>
<dbReference type="PANTHER" id="PTHR14969">
    <property type="entry name" value="SPHINGOSINE-1-PHOSPHATE PHOSPHOHYDROLASE"/>
    <property type="match status" value="1"/>
</dbReference>
<feature type="compositionally biased region" description="Low complexity" evidence="8">
    <location>
        <begin position="20"/>
        <end position="36"/>
    </location>
</feature>
<keyword evidence="3" id="KW-0378">Hydrolase</keyword>
<dbReference type="SMART" id="SM00014">
    <property type="entry name" value="acidPPc"/>
    <property type="match status" value="1"/>
</dbReference>
<dbReference type="GO" id="GO:0005789">
    <property type="term" value="C:endoplasmic reticulum membrane"/>
    <property type="evidence" value="ECO:0007669"/>
    <property type="project" value="UniProtKB-SubCell"/>
</dbReference>
<feature type="transmembrane region" description="Helical" evidence="9">
    <location>
        <begin position="120"/>
        <end position="142"/>
    </location>
</feature>
<evidence type="ECO:0000313" key="11">
    <source>
        <dbReference type="EMBL" id="KAF9458927.1"/>
    </source>
</evidence>
<dbReference type="InterPro" id="IPR036938">
    <property type="entry name" value="PAP2/HPO_sf"/>
</dbReference>
<dbReference type="EMBL" id="MU150327">
    <property type="protein sequence ID" value="KAF9458927.1"/>
    <property type="molecule type" value="Genomic_DNA"/>
</dbReference>
<feature type="compositionally biased region" description="Basic and acidic residues" evidence="8">
    <location>
        <begin position="54"/>
        <end position="63"/>
    </location>
</feature>
<evidence type="ECO:0000256" key="6">
    <source>
        <dbReference type="ARBA" id="ARBA00023136"/>
    </source>
</evidence>
<protein>
    <recommendedName>
        <fullName evidence="10">Phosphatidic acid phosphatase type 2/haloperoxidase domain-containing protein</fullName>
    </recommendedName>
</protein>
<gene>
    <name evidence="11" type="ORF">BDZ94DRAFT_1200301</name>
</gene>
<evidence type="ECO:0000256" key="7">
    <source>
        <dbReference type="ARBA" id="ARBA00038324"/>
    </source>
</evidence>
<keyword evidence="4" id="KW-0256">Endoplasmic reticulum</keyword>
<evidence type="ECO:0000256" key="5">
    <source>
        <dbReference type="ARBA" id="ARBA00022989"/>
    </source>
</evidence>
<keyword evidence="5 9" id="KW-1133">Transmembrane helix</keyword>
<feature type="region of interest" description="Disordered" evidence="8">
    <location>
        <begin position="532"/>
        <end position="558"/>
    </location>
</feature>
<dbReference type="PANTHER" id="PTHR14969:SF28">
    <property type="entry name" value="DIHYDROSPHINGOSINE 1-PHOSPHATE PHOSPHATASE LCB3-RELATED"/>
    <property type="match status" value="1"/>
</dbReference>
<evidence type="ECO:0000256" key="9">
    <source>
        <dbReference type="SAM" id="Phobius"/>
    </source>
</evidence>
<feature type="compositionally biased region" description="Polar residues" evidence="8">
    <location>
        <begin position="1"/>
        <end position="19"/>
    </location>
</feature>
<name>A0A9P5XWB4_9AGAR</name>
<accession>A0A9P5XWB4</accession>
<evidence type="ECO:0000313" key="12">
    <source>
        <dbReference type="Proteomes" id="UP000807353"/>
    </source>
</evidence>
<keyword evidence="2 9" id="KW-0812">Transmembrane</keyword>
<evidence type="ECO:0000256" key="8">
    <source>
        <dbReference type="SAM" id="MobiDB-lite"/>
    </source>
</evidence>
<dbReference type="GO" id="GO:0042392">
    <property type="term" value="F:sphingosine-1-phosphate phosphatase activity"/>
    <property type="evidence" value="ECO:0007669"/>
    <property type="project" value="TreeGrafter"/>
</dbReference>
<feature type="transmembrane region" description="Helical" evidence="9">
    <location>
        <begin position="415"/>
        <end position="437"/>
    </location>
</feature>
<dbReference type="InterPro" id="IPR000326">
    <property type="entry name" value="PAP2/HPO"/>
</dbReference>
<comment type="caution">
    <text evidence="11">The sequence shown here is derived from an EMBL/GenBank/DDBJ whole genome shotgun (WGS) entry which is preliminary data.</text>
</comment>
<organism evidence="11 12">
    <name type="scientific">Collybia nuda</name>
    <dbReference type="NCBI Taxonomy" id="64659"/>
    <lineage>
        <taxon>Eukaryota</taxon>
        <taxon>Fungi</taxon>
        <taxon>Dikarya</taxon>
        <taxon>Basidiomycota</taxon>
        <taxon>Agaricomycotina</taxon>
        <taxon>Agaricomycetes</taxon>
        <taxon>Agaricomycetidae</taxon>
        <taxon>Agaricales</taxon>
        <taxon>Tricholomatineae</taxon>
        <taxon>Clitocybaceae</taxon>
        <taxon>Collybia</taxon>
    </lineage>
</organism>
<comment type="similarity">
    <text evidence="7">Belongs to the type 2 lipid phosphate phosphatase family.</text>
</comment>
<evidence type="ECO:0000259" key="10">
    <source>
        <dbReference type="SMART" id="SM00014"/>
    </source>
</evidence>
<dbReference type="CDD" id="cd03388">
    <property type="entry name" value="PAP2_SPPase1"/>
    <property type="match status" value="1"/>
</dbReference>
<proteinExistence type="inferred from homology"/>
<dbReference type="AlphaFoldDB" id="A0A9P5XWB4"/>
<dbReference type="SUPFAM" id="SSF48317">
    <property type="entry name" value="Acid phosphatase/Vanadium-dependent haloperoxidase"/>
    <property type="match status" value="1"/>
</dbReference>
<evidence type="ECO:0000256" key="1">
    <source>
        <dbReference type="ARBA" id="ARBA00004477"/>
    </source>
</evidence>
<feature type="region of interest" description="Disordered" evidence="8">
    <location>
        <begin position="1"/>
        <end position="68"/>
    </location>
</feature>
<feature type="domain" description="Phosphatidic acid phosphatase type 2/haloperoxidase" evidence="10">
    <location>
        <begin position="152"/>
        <end position="273"/>
    </location>
</feature>
<evidence type="ECO:0000256" key="2">
    <source>
        <dbReference type="ARBA" id="ARBA00022692"/>
    </source>
</evidence>
<comment type="subcellular location">
    <subcellularLocation>
        <location evidence="1">Endoplasmic reticulum membrane</location>
        <topology evidence="1">Multi-pass membrane protein</topology>
    </subcellularLocation>
</comment>
<reference evidence="11" key="1">
    <citation type="submission" date="2020-11" db="EMBL/GenBank/DDBJ databases">
        <authorList>
            <consortium name="DOE Joint Genome Institute"/>
            <person name="Ahrendt S."/>
            <person name="Riley R."/>
            <person name="Andreopoulos W."/>
            <person name="Labutti K."/>
            <person name="Pangilinan J."/>
            <person name="Ruiz-Duenas F.J."/>
            <person name="Barrasa J.M."/>
            <person name="Sanchez-Garcia M."/>
            <person name="Camarero S."/>
            <person name="Miyauchi S."/>
            <person name="Serrano A."/>
            <person name="Linde D."/>
            <person name="Babiker R."/>
            <person name="Drula E."/>
            <person name="Ayuso-Fernandez I."/>
            <person name="Pacheco R."/>
            <person name="Padilla G."/>
            <person name="Ferreira P."/>
            <person name="Barriuso J."/>
            <person name="Kellner H."/>
            <person name="Castanera R."/>
            <person name="Alfaro M."/>
            <person name="Ramirez L."/>
            <person name="Pisabarro A.G."/>
            <person name="Kuo A."/>
            <person name="Tritt A."/>
            <person name="Lipzen A."/>
            <person name="He G."/>
            <person name="Yan M."/>
            <person name="Ng V."/>
            <person name="Cullen D."/>
            <person name="Martin F."/>
            <person name="Rosso M.-N."/>
            <person name="Henrissat B."/>
            <person name="Hibbett D."/>
            <person name="Martinez A.T."/>
            <person name="Grigoriev I.V."/>
        </authorList>
    </citation>
    <scope>NUCLEOTIDE SEQUENCE</scope>
    <source>
        <strain evidence="11">CBS 247.69</strain>
    </source>
</reference>
<dbReference type="Proteomes" id="UP000807353">
    <property type="component" value="Unassembled WGS sequence"/>
</dbReference>
<dbReference type="OrthoDB" id="301434at2759"/>
<sequence>MSAATQNGRGRNSTVHFTTSAPGSADSSRSSSPVQSFYENGHARHGGKGFYESAPEKKSRLQEALEEEPTPGLRAMDVYDATLPRWRAATRRMLVRTVKRESEIIAKMQDAIRTPWLDAYFVYTSSLGTHTFFMTVLPAFFFFGHAEMGRGLLIVLALGVYCSSFVKDLICSPRPFAPPVTRLTIGSHHLEYGFPSTHSTNSVSIALFFFGHVHRLASTPNPIISAQIYTLITIILSIYTVSIVFGRLYTAMHSFTDCVVGVAMGAGIWWGHTSWSGVPFALTSSNPLYWLYSAVWPSSVSGTGTHIIHLGKGLGAGKWVEDWVHRGGWEVPIILIPLCLLAVNQHPQPVDDCPCFEDAIAFGSVVLGALVAEWAMDYAGIGLGVGRTVVMPGSGWAFELGKWVQYERSLGDIGLWWGVATLKMVVGILVIFTWRLLAKSALHLILPPTFRVLSRVFRLPNRRFYTPATDYKTVPSEFSATGRGGSFGLHPIPSVIDLPGTGGVGVEVGGIGSGSGVGGVSDFGVNEIKLRGGSGGSSDSGDKGKSGNGQTTPNGVIRTYEEKERTLEGKTGEPVKHYDADVLTKVVVYAGIAVLACNVLPVMFEILGWGVYSSV</sequence>
<feature type="transmembrane region" description="Helical" evidence="9">
    <location>
        <begin position="228"/>
        <end position="249"/>
    </location>
</feature>
<evidence type="ECO:0000256" key="3">
    <source>
        <dbReference type="ARBA" id="ARBA00022801"/>
    </source>
</evidence>
<evidence type="ECO:0000256" key="4">
    <source>
        <dbReference type="ARBA" id="ARBA00022824"/>
    </source>
</evidence>
<dbReference type="Gene3D" id="1.20.144.10">
    <property type="entry name" value="Phosphatidic acid phosphatase type 2/haloperoxidase"/>
    <property type="match status" value="1"/>
</dbReference>
<keyword evidence="12" id="KW-1185">Reference proteome</keyword>